<protein>
    <submittedName>
        <fullName evidence="1">Uncharacterized protein</fullName>
    </submittedName>
</protein>
<dbReference type="AlphaFoldDB" id="A0A818SR80"/>
<evidence type="ECO:0000313" key="1">
    <source>
        <dbReference type="EMBL" id="CAF3676378.1"/>
    </source>
</evidence>
<evidence type="ECO:0000313" key="2">
    <source>
        <dbReference type="Proteomes" id="UP000663823"/>
    </source>
</evidence>
<reference evidence="1" key="1">
    <citation type="submission" date="2021-02" db="EMBL/GenBank/DDBJ databases">
        <authorList>
            <person name="Nowell W R."/>
        </authorList>
    </citation>
    <scope>NUCLEOTIDE SEQUENCE</scope>
</reference>
<sequence>MVSSYHLTVKKYLDENRIGCTLPEHIQRGWDRIYTLEEQQFNTRSCIIGPDVQIPNSIVRKRLGTTQILMKTNIEILRKAFELPNELFINLSDEHKLFDIIEDDQLSFEWNDEDNNNEIKHQKSAIDIILNKQREKRRKYEDYKYDYDNIEPLSIYDIIEEIHTNIEKNLNNEDLKLIADLMQIISRHNKNQIMNIYDELTNVQLISKFGGVPKFVQALQEIQKAFEQVAMKTNLISIETVLNVLLEKDNTYRLAMELLKSFNENIKKTKQQQILKLEDKSGDISDHDQTVFNILMKDRISRLSASDLTMLIHDFETIQNIDTTKVGNDRDGQVNFISEQLNIIFIRAHLDGIKTIFHAMKSSIGVSLKDFIDKIESSLTTKLTEHDSIIIESYIHDYLSSLTNNELKIIYERLAQQGVLQRIAITGELNQTITLNLMKKIDTNGLDAVIESMKDVQLDNDSMKELIEALMNINHHIQTQSSISLDQIQNQLGMAYFVETRNLSKPDIHELSKAADLYSIIHINLTEKATIDECSTFLEHLKAPFIRICIQRILDLIKQDNTINLDKVSNKFYNERIIDLINELIYGSDEFNRNLFIHQIKKHLKKNKELPDKLYRQMLREKFIHIDTKIKIDTDKKKVSTIINEINQILINSGPKLQSITQITKKHSKILDDTKKTNNLSIDKDEKKKLKFNARIPLALKSEEQQKSTLGIAHEQPVLLSPTPMTTDTINMTNVSTPSSESDLIEPNQLSFTLVQTTKEKSQEIDNEQSNTINTTIDFEGQQTNVQFNLKIKAKEISDLLQEPNELHEENFEKPDTSFVVKSIETLQGDLEIIRPETISTGKMNENKTLNFELNSNAALLFYPPSVLNDSKQEINTIVSGRIAEFVNDSQFVKTKAQRLFAKTIPTNIVRQPIEEDTIDRSSSSSNLTTNNAETISTVIEARKLLGPSNRPSDEPSIPISTLPSDNIKSSAKTLHRNLPKSIKKIEDIYINSLTKALRNLFTRSEYHSVKLQKIHEELITSGHISPLNEFYRSPSEALRVTLDHCSTYADLIKWTLSLLQTNNKQNLIDFGHDLYSIAIDLDFALIERIDNTRCAIDIQENLKYELQTITETDLREINSYLNASQLDKLVHLSKKLNVISKDRMISDLNLLLLHLIQVCHTFELKYRPMQTRIREIAERFKSRAVTDLVRKLDEIEKRLAKNFSITFHGLSKRMNESRFILMK</sequence>
<organism evidence="1 2">
    <name type="scientific">Rotaria sordida</name>
    <dbReference type="NCBI Taxonomy" id="392033"/>
    <lineage>
        <taxon>Eukaryota</taxon>
        <taxon>Metazoa</taxon>
        <taxon>Spiralia</taxon>
        <taxon>Gnathifera</taxon>
        <taxon>Rotifera</taxon>
        <taxon>Eurotatoria</taxon>
        <taxon>Bdelloidea</taxon>
        <taxon>Philodinida</taxon>
        <taxon>Philodinidae</taxon>
        <taxon>Rotaria</taxon>
    </lineage>
</organism>
<dbReference type="EMBL" id="CAJOAX010001013">
    <property type="protein sequence ID" value="CAF3676378.1"/>
    <property type="molecule type" value="Genomic_DNA"/>
</dbReference>
<proteinExistence type="predicted"/>
<comment type="caution">
    <text evidence="1">The sequence shown here is derived from an EMBL/GenBank/DDBJ whole genome shotgun (WGS) entry which is preliminary data.</text>
</comment>
<accession>A0A818SR80</accession>
<name>A0A818SR80_9BILA</name>
<gene>
    <name evidence="1" type="ORF">OTI717_LOCUS10918</name>
</gene>
<dbReference type="Proteomes" id="UP000663823">
    <property type="component" value="Unassembled WGS sequence"/>
</dbReference>